<dbReference type="SUPFAM" id="SSF53187">
    <property type="entry name" value="Zn-dependent exopeptidases"/>
    <property type="match status" value="1"/>
</dbReference>
<feature type="compositionally biased region" description="Basic and acidic residues" evidence="2">
    <location>
        <begin position="63"/>
        <end position="80"/>
    </location>
</feature>
<evidence type="ECO:0000256" key="2">
    <source>
        <dbReference type="SAM" id="MobiDB-lite"/>
    </source>
</evidence>
<dbReference type="RefSeq" id="WP_022003010.1">
    <property type="nucleotide sequence ID" value="NZ_CATVPX010000027.1"/>
</dbReference>
<dbReference type="Gene3D" id="3.40.630.40">
    <property type="entry name" value="Zn-dependent exopeptidases"/>
    <property type="match status" value="1"/>
</dbReference>
<protein>
    <submittedName>
        <fullName evidence="5">N-acetylmuramoyl-L-alanine amidase</fullName>
    </submittedName>
</protein>
<dbReference type="CDD" id="cd02696">
    <property type="entry name" value="MurNAc-LAA"/>
    <property type="match status" value="1"/>
</dbReference>
<dbReference type="PROSITE" id="PS51257">
    <property type="entry name" value="PROKAR_LIPOPROTEIN"/>
    <property type="match status" value="1"/>
</dbReference>
<evidence type="ECO:0000313" key="6">
    <source>
        <dbReference type="Proteomes" id="UP000292665"/>
    </source>
</evidence>
<dbReference type="SMART" id="SM00646">
    <property type="entry name" value="Ami_3"/>
    <property type="match status" value="1"/>
</dbReference>
<gene>
    <name evidence="5" type="ORF">EAI93_07375</name>
</gene>
<feature type="region of interest" description="Disordered" evidence="2">
    <location>
        <begin position="24"/>
        <end position="116"/>
    </location>
</feature>
<dbReference type="PANTHER" id="PTHR30404:SF0">
    <property type="entry name" value="N-ACETYLMURAMOYL-L-ALANINE AMIDASE AMIC"/>
    <property type="match status" value="1"/>
</dbReference>
<dbReference type="PANTHER" id="PTHR30404">
    <property type="entry name" value="N-ACETYLMURAMOYL-L-ALANINE AMIDASE"/>
    <property type="match status" value="1"/>
</dbReference>
<organism evidence="5 6">
    <name type="scientific">[Ruminococcus] torques</name>
    <dbReference type="NCBI Taxonomy" id="33039"/>
    <lineage>
        <taxon>Bacteria</taxon>
        <taxon>Bacillati</taxon>
        <taxon>Bacillota</taxon>
        <taxon>Clostridia</taxon>
        <taxon>Lachnospirales</taxon>
        <taxon>Lachnospiraceae</taxon>
        <taxon>Mediterraneibacter</taxon>
    </lineage>
</organism>
<dbReference type="InterPro" id="IPR050695">
    <property type="entry name" value="N-acetylmuramoyl_amidase_3"/>
</dbReference>
<evidence type="ECO:0000256" key="3">
    <source>
        <dbReference type="SAM" id="SignalP"/>
    </source>
</evidence>
<proteinExistence type="predicted"/>
<dbReference type="GO" id="GO:0030288">
    <property type="term" value="C:outer membrane-bounded periplasmic space"/>
    <property type="evidence" value="ECO:0007669"/>
    <property type="project" value="TreeGrafter"/>
</dbReference>
<keyword evidence="3" id="KW-0732">Signal</keyword>
<reference evidence="5 6" key="1">
    <citation type="journal article" date="2019" name="Science, e1252229">
        <title>Invertible promoters mediate bacterial phase variation, antibiotic resistance, and host adaptation in the gut.</title>
        <authorList>
            <person name="Jiang X."/>
            <person name="Hall A.B."/>
            <person name="Arthur T.D."/>
            <person name="Plichta D.R."/>
            <person name="Covington C.T."/>
            <person name="Poyet M."/>
            <person name="Crothers J."/>
            <person name="Moses P.L."/>
            <person name="Tolonen A.C."/>
            <person name="Vlamakis H."/>
            <person name="Alm E.J."/>
            <person name="Xavier R.J."/>
        </authorList>
    </citation>
    <scope>NUCLEOTIDE SEQUENCE [LARGE SCALE GENOMIC DNA]</scope>
    <source>
        <strain evidence="6">aa_0143</strain>
    </source>
</reference>
<dbReference type="GO" id="GO:0008745">
    <property type="term" value="F:N-acetylmuramoyl-L-alanine amidase activity"/>
    <property type="evidence" value="ECO:0007669"/>
    <property type="project" value="InterPro"/>
</dbReference>
<dbReference type="Proteomes" id="UP000292665">
    <property type="component" value="Unassembled WGS sequence"/>
</dbReference>
<dbReference type="GO" id="GO:0009253">
    <property type="term" value="P:peptidoglycan catabolic process"/>
    <property type="evidence" value="ECO:0007669"/>
    <property type="project" value="InterPro"/>
</dbReference>
<dbReference type="GeneID" id="97329940"/>
<evidence type="ECO:0000256" key="1">
    <source>
        <dbReference type="ARBA" id="ARBA00022801"/>
    </source>
</evidence>
<feature type="compositionally biased region" description="Basic and acidic residues" evidence="2">
    <location>
        <begin position="30"/>
        <end position="48"/>
    </location>
</feature>
<feature type="domain" description="MurNAc-LAA" evidence="4">
    <location>
        <begin position="164"/>
        <end position="283"/>
    </location>
</feature>
<evidence type="ECO:0000259" key="4">
    <source>
        <dbReference type="SMART" id="SM00646"/>
    </source>
</evidence>
<dbReference type="Pfam" id="PF01520">
    <property type="entry name" value="Amidase_3"/>
    <property type="match status" value="1"/>
</dbReference>
<keyword evidence="1" id="KW-0378">Hydrolase</keyword>
<evidence type="ECO:0000313" key="5">
    <source>
        <dbReference type="EMBL" id="RYS80093.1"/>
    </source>
</evidence>
<feature type="signal peptide" evidence="3">
    <location>
        <begin position="1"/>
        <end position="20"/>
    </location>
</feature>
<dbReference type="InterPro" id="IPR002508">
    <property type="entry name" value="MurNAc-LAA_cat"/>
</dbReference>
<sequence>MKKGVTFFVFICLLVFGVSACGRENVSDPSEGKKASAENPKTTDRSSEESEQTSEQTEASVSAEEHSGQTDIQKPVKKDILIAIDPGHQSPDIDMSGQEPNAPGSGDFKQKSAGGTVGRFTGIPEYELNLEIALMLRDRLTEQGYDVILTRENNETAISNAERACLANDAGAEFSLRIHANGSEDPSVNGAMALIGSAENPYVGGVYEESYRLAETILNCYCSASGMQNLGIRCNDTMTGINWSQIPVVILEMGFMTNQQDDTNMSDATYRELMVDGIVDGINAYYGF</sequence>
<accession>A0A414U554</accession>
<dbReference type="AlphaFoldDB" id="A0A414U554"/>
<name>A0A414U554_9FIRM</name>
<dbReference type="EMBL" id="RCYR01000012">
    <property type="protein sequence ID" value="RYS80093.1"/>
    <property type="molecule type" value="Genomic_DNA"/>
</dbReference>
<feature type="chain" id="PRO_5039486364" evidence="3">
    <location>
        <begin position="21"/>
        <end position="288"/>
    </location>
</feature>
<comment type="caution">
    <text evidence="5">The sequence shown here is derived from an EMBL/GenBank/DDBJ whole genome shotgun (WGS) entry which is preliminary data.</text>
</comment>